<dbReference type="InterPro" id="IPR036388">
    <property type="entry name" value="WH-like_DNA-bd_sf"/>
</dbReference>
<dbReference type="Proteomes" id="UP000832041">
    <property type="component" value="Chromosome"/>
</dbReference>
<feature type="domain" description="DNA methylase adenine-specific" evidence="4">
    <location>
        <begin position="163"/>
        <end position="452"/>
    </location>
</feature>
<dbReference type="InterPro" id="IPR052916">
    <property type="entry name" value="Type-I_RE_MTase_Subunit"/>
</dbReference>
<feature type="region of interest" description="Disordered" evidence="3">
    <location>
        <begin position="511"/>
        <end position="538"/>
    </location>
</feature>
<evidence type="ECO:0000313" key="6">
    <source>
        <dbReference type="Proteomes" id="UP000832041"/>
    </source>
</evidence>
<evidence type="ECO:0000313" key="5">
    <source>
        <dbReference type="EMBL" id="UPT22757.1"/>
    </source>
</evidence>
<dbReference type="PANTHER" id="PTHR42998">
    <property type="entry name" value="TYPE I RESTRICTION ENZYME HINDVIIP M PROTEIN-RELATED"/>
    <property type="match status" value="1"/>
</dbReference>
<dbReference type="PRINTS" id="PR00507">
    <property type="entry name" value="N12N6MTFRASE"/>
</dbReference>
<evidence type="ECO:0000256" key="1">
    <source>
        <dbReference type="ARBA" id="ARBA00022747"/>
    </source>
</evidence>
<evidence type="ECO:0000256" key="3">
    <source>
        <dbReference type="SAM" id="MobiDB-lite"/>
    </source>
</evidence>
<keyword evidence="6" id="KW-1185">Reference proteome</keyword>
<sequence>MPHSPAGTTTVNSVGIARLAGVGRAAVSNWRRRYPDFPAPVGGAAGSPLFDLDEVREWLRRTNKLAADESPEAAVEAVWNLLDPLRERLGGADAVALLGAALAVRERGADPAALPDGELRGQLLACLDTGTAPPELPGAEEWRQPLLDAADRLGELGPAPDAFERLHQRYLTSVARHFFADTPQIGALIAELAAPAGGTVFDPSCGSGTLLHAVAGRAPGAALRGQEIDPGAARLAAVRLQLAGARLDIRVGDSLRADAFDGLRADAVVAHPPFNQADWGFEELSLDPRWRYGTPARKEPELAWVQHALAHTRPGGTAVVVLPPTVASRGSGRRVRRELIRRGALHAVIALPPGLAPPMGVPLMLWVLRNPEDGAAPAGGVLLFDASDGRADDLRGETARPWPATAERVAAVYRAFAEDPESVAEVPGSHRVVPLADLLDEAVDVSPGRHVQRPGADAGRLTETRDDLMRLSEDLVTSLPGLRPAAGTLHQAMTTLGELSRIGGLEVVYRRTGEDPGDDGPSLPALTGEDVEHDAAPSGRVRLDENTVRLRPGDVVLPRIARRPVARVVTDEQAALHGSTYLLRPDPEVVDPWFLAGFLTGSGACAAAASTSRPGVTRVTELRKVEVPRLPLADQRAYGEAFRRLTEFRRTLRRTTEVGDRLWRLLTEGLAVGTLRPGRTDGLDT</sequence>
<accession>A0ABY4L9H3</accession>
<name>A0ABY4L9H3_THEAE</name>
<dbReference type="Gene3D" id="1.10.10.10">
    <property type="entry name" value="Winged helix-like DNA-binding domain superfamily/Winged helix DNA-binding domain"/>
    <property type="match status" value="1"/>
</dbReference>
<dbReference type="InterPro" id="IPR029063">
    <property type="entry name" value="SAM-dependent_MTases_sf"/>
</dbReference>
<dbReference type="Gene3D" id="3.90.220.20">
    <property type="entry name" value="DNA methylase specificity domains"/>
    <property type="match status" value="1"/>
</dbReference>
<organism evidence="5 6">
    <name type="scientific">Thermobifida alba</name>
    <name type="common">Thermomonospora alba</name>
    <dbReference type="NCBI Taxonomy" id="53522"/>
    <lineage>
        <taxon>Bacteria</taxon>
        <taxon>Bacillati</taxon>
        <taxon>Actinomycetota</taxon>
        <taxon>Actinomycetes</taxon>
        <taxon>Streptosporangiales</taxon>
        <taxon>Nocardiopsidaceae</taxon>
        <taxon>Thermobifida</taxon>
    </lineage>
</organism>
<dbReference type="InterPro" id="IPR044946">
    <property type="entry name" value="Restrct_endonuc_typeI_TRD_sf"/>
</dbReference>
<dbReference type="SUPFAM" id="SSF116734">
    <property type="entry name" value="DNA methylase specificity domain"/>
    <property type="match status" value="1"/>
</dbReference>
<keyword evidence="2" id="KW-0238">DNA-binding</keyword>
<reference evidence="5 6" key="1">
    <citation type="submission" date="2020-04" db="EMBL/GenBank/DDBJ databases">
        <title>Thermobifida alba genome sequencing and assembly.</title>
        <authorList>
            <person name="Luzics S."/>
            <person name="Horvath B."/>
            <person name="Nagy I."/>
            <person name="Toth A."/>
            <person name="Nagy I."/>
            <person name="Kukolya J."/>
        </authorList>
    </citation>
    <scope>NUCLEOTIDE SEQUENCE [LARGE SCALE GENOMIC DNA]</scope>
    <source>
        <strain evidence="5 6">DSM 43795</strain>
    </source>
</reference>
<gene>
    <name evidence="5" type="ORF">FOF52_18885</name>
</gene>
<dbReference type="PANTHER" id="PTHR42998:SF1">
    <property type="entry name" value="TYPE I RESTRICTION ENZYME HINDI METHYLASE SUBUNIT"/>
    <property type="match status" value="1"/>
</dbReference>
<evidence type="ECO:0000256" key="2">
    <source>
        <dbReference type="ARBA" id="ARBA00023125"/>
    </source>
</evidence>
<evidence type="ECO:0000259" key="4">
    <source>
        <dbReference type="Pfam" id="PF02384"/>
    </source>
</evidence>
<dbReference type="CDD" id="cd02440">
    <property type="entry name" value="AdoMet_MTases"/>
    <property type="match status" value="1"/>
</dbReference>
<dbReference type="RefSeq" id="WP_248591267.1">
    <property type="nucleotide sequence ID" value="NZ_BAABEB010000011.1"/>
</dbReference>
<proteinExistence type="predicted"/>
<dbReference type="Pfam" id="PF02384">
    <property type="entry name" value="N6_Mtase"/>
    <property type="match status" value="1"/>
</dbReference>
<dbReference type="GO" id="GO:0032259">
    <property type="term" value="P:methylation"/>
    <property type="evidence" value="ECO:0007669"/>
    <property type="project" value="UniProtKB-KW"/>
</dbReference>
<dbReference type="Gene3D" id="3.40.50.150">
    <property type="entry name" value="Vaccinia Virus protein VP39"/>
    <property type="match status" value="1"/>
</dbReference>
<keyword evidence="5" id="KW-0489">Methyltransferase</keyword>
<keyword evidence="5" id="KW-0808">Transferase</keyword>
<protein>
    <submittedName>
        <fullName evidence="5">N-6 DNA methylase</fullName>
    </submittedName>
</protein>
<dbReference type="EMBL" id="CP051627">
    <property type="protein sequence ID" value="UPT22757.1"/>
    <property type="molecule type" value="Genomic_DNA"/>
</dbReference>
<dbReference type="GO" id="GO:0008168">
    <property type="term" value="F:methyltransferase activity"/>
    <property type="evidence" value="ECO:0007669"/>
    <property type="project" value="UniProtKB-KW"/>
</dbReference>
<dbReference type="InterPro" id="IPR003356">
    <property type="entry name" value="DNA_methylase_A-5"/>
</dbReference>
<keyword evidence="1" id="KW-0680">Restriction system</keyword>
<dbReference type="SUPFAM" id="SSF53335">
    <property type="entry name" value="S-adenosyl-L-methionine-dependent methyltransferases"/>
    <property type="match status" value="1"/>
</dbReference>